<sequence>MVTGNGVQEEKPIVRTLPQSPTGFLNFAKNIMFLLGSVVVIFIAFRNTLTWHAQKFWGASADFWEHLWGMYLDVFIRVFGESNLEIKLMTWGSSLVVFLVYWSLGAIYTFFDYFNVPEWIRKYKIQPGTNEPVERRRLLQVVGQVLVNQIVVGVPFAFVTSILLKARGCTGSRKLPYFEEVVFELIIMVIVEEAMFYYSHRLLHHKLLYKYIHKQHHEWTAPISVTAIYCHPLEHLFSNLLGPFAGVLVCGSHIATQYLWFSMAIANTLNAHSGYHLPFFPSPEAHDFHHLKIYNPFFSDGAEEEEAGEIRNVTYGEALELAEQGCSYATICPIRIKLLINGLDWIIAIISAAEDPINDALCSVVSIVAIAAWTESYLYKGSRIASGNLDCLGVLAAPGCVIMVSDIVGRVSSSAAMMVSSAAVAPGERNFPISSVTLDCLGVLAAPGCVIMVSDIVGRVSSLAAMMVSSAAVAPGERNFPISSVTSENNS</sequence>
<evidence type="ECO:0000313" key="8">
    <source>
        <dbReference type="Proteomes" id="UP000678499"/>
    </source>
</evidence>
<keyword evidence="8" id="KW-1185">Reference proteome</keyword>
<feature type="transmembrane region" description="Helical" evidence="5">
    <location>
        <begin position="145"/>
        <end position="164"/>
    </location>
</feature>
<dbReference type="GO" id="GO:0016491">
    <property type="term" value="F:oxidoreductase activity"/>
    <property type="evidence" value="ECO:0007669"/>
    <property type="project" value="InterPro"/>
</dbReference>
<evidence type="ECO:0000313" key="7">
    <source>
        <dbReference type="EMBL" id="CAD7282458.1"/>
    </source>
</evidence>
<evidence type="ECO:0000256" key="3">
    <source>
        <dbReference type="ARBA" id="ARBA00022989"/>
    </source>
</evidence>
<evidence type="ECO:0000256" key="2">
    <source>
        <dbReference type="ARBA" id="ARBA00022692"/>
    </source>
</evidence>
<dbReference type="AlphaFoldDB" id="A0A7R9GH82"/>
<evidence type="ECO:0000256" key="4">
    <source>
        <dbReference type="ARBA" id="ARBA00023136"/>
    </source>
</evidence>
<evidence type="ECO:0000259" key="6">
    <source>
        <dbReference type="Pfam" id="PF04116"/>
    </source>
</evidence>
<dbReference type="Pfam" id="PF04116">
    <property type="entry name" value="FA_hydroxylase"/>
    <property type="match status" value="1"/>
</dbReference>
<feature type="domain" description="Fatty acid hydroxylase" evidence="6">
    <location>
        <begin position="186"/>
        <end position="294"/>
    </location>
</feature>
<dbReference type="GO" id="GO:0016020">
    <property type="term" value="C:membrane"/>
    <property type="evidence" value="ECO:0007669"/>
    <property type="project" value="UniProtKB-SubCell"/>
</dbReference>
<accession>A0A7R9GH82</accession>
<feature type="non-terminal residue" evidence="7">
    <location>
        <position position="1"/>
    </location>
</feature>
<dbReference type="Proteomes" id="UP000678499">
    <property type="component" value="Unassembled WGS sequence"/>
</dbReference>
<comment type="subcellular location">
    <subcellularLocation>
        <location evidence="1">Membrane</location>
    </subcellularLocation>
</comment>
<feature type="transmembrane region" description="Helical" evidence="5">
    <location>
        <begin position="27"/>
        <end position="45"/>
    </location>
</feature>
<keyword evidence="2 5" id="KW-0812">Transmembrane</keyword>
<evidence type="ECO:0000256" key="1">
    <source>
        <dbReference type="ARBA" id="ARBA00004370"/>
    </source>
</evidence>
<dbReference type="InterPro" id="IPR050307">
    <property type="entry name" value="Sterol_Desaturase_Related"/>
</dbReference>
<dbReference type="GO" id="GO:0008610">
    <property type="term" value="P:lipid biosynthetic process"/>
    <property type="evidence" value="ECO:0007669"/>
    <property type="project" value="InterPro"/>
</dbReference>
<reference evidence="7" key="1">
    <citation type="submission" date="2020-11" db="EMBL/GenBank/DDBJ databases">
        <authorList>
            <person name="Tran Van P."/>
        </authorList>
    </citation>
    <scope>NUCLEOTIDE SEQUENCE</scope>
</reference>
<keyword evidence="3 5" id="KW-1133">Transmembrane helix</keyword>
<dbReference type="EMBL" id="CAJPEX010003864">
    <property type="protein sequence ID" value="CAG0922610.1"/>
    <property type="molecule type" value="Genomic_DNA"/>
</dbReference>
<evidence type="ECO:0000256" key="5">
    <source>
        <dbReference type="SAM" id="Phobius"/>
    </source>
</evidence>
<dbReference type="EMBL" id="OA885901">
    <property type="protein sequence ID" value="CAD7282458.1"/>
    <property type="molecule type" value="Genomic_DNA"/>
</dbReference>
<name>A0A7R9GH82_9CRUS</name>
<dbReference type="OrthoDB" id="275301at2759"/>
<protein>
    <recommendedName>
        <fullName evidence="6">Fatty acid hydroxylase domain-containing protein</fullName>
    </recommendedName>
</protein>
<keyword evidence="4 5" id="KW-0472">Membrane</keyword>
<proteinExistence type="predicted"/>
<dbReference type="PANTHER" id="PTHR11863">
    <property type="entry name" value="STEROL DESATURASE"/>
    <property type="match status" value="1"/>
</dbReference>
<dbReference type="GO" id="GO:0005506">
    <property type="term" value="F:iron ion binding"/>
    <property type="evidence" value="ECO:0007669"/>
    <property type="project" value="InterPro"/>
</dbReference>
<feature type="transmembrane region" description="Helical" evidence="5">
    <location>
        <begin position="88"/>
        <end position="111"/>
    </location>
</feature>
<organism evidence="7">
    <name type="scientific">Notodromas monacha</name>
    <dbReference type="NCBI Taxonomy" id="399045"/>
    <lineage>
        <taxon>Eukaryota</taxon>
        <taxon>Metazoa</taxon>
        <taxon>Ecdysozoa</taxon>
        <taxon>Arthropoda</taxon>
        <taxon>Crustacea</taxon>
        <taxon>Oligostraca</taxon>
        <taxon>Ostracoda</taxon>
        <taxon>Podocopa</taxon>
        <taxon>Podocopida</taxon>
        <taxon>Cypridocopina</taxon>
        <taxon>Cypridoidea</taxon>
        <taxon>Cyprididae</taxon>
        <taxon>Notodromas</taxon>
    </lineage>
</organism>
<gene>
    <name evidence="7" type="ORF">NMOB1V02_LOCUS10083</name>
</gene>
<dbReference type="InterPro" id="IPR006694">
    <property type="entry name" value="Fatty_acid_hydroxylase"/>
</dbReference>